<dbReference type="OrthoDB" id="3360976at2759"/>
<dbReference type="Proteomes" id="UP000297245">
    <property type="component" value="Unassembled WGS sequence"/>
</dbReference>
<feature type="compositionally biased region" description="Basic and acidic residues" evidence="1">
    <location>
        <begin position="82"/>
        <end position="95"/>
    </location>
</feature>
<name>A0A4S8L9U2_DENBC</name>
<protein>
    <submittedName>
        <fullName evidence="2">Uncharacterized protein</fullName>
    </submittedName>
</protein>
<reference evidence="2 3" key="1">
    <citation type="journal article" date="2019" name="Nat. Ecol. Evol.">
        <title>Megaphylogeny resolves global patterns of mushroom evolution.</title>
        <authorList>
            <person name="Varga T."/>
            <person name="Krizsan K."/>
            <person name="Foldi C."/>
            <person name="Dima B."/>
            <person name="Sanchez-Garcia M."/>
            <person name="Sanchez-Ramirez S."/>
            <person name="Szollosi G.J."/>
            <person name="Szarkandi J.G."/>
            <person name="Papp V."/>
            <person name="Albert L."/>
            <person name="Andreopoulos W."/>
            <person name="Angelini C."/>
            <person name="Antonin V."/>
            <person name="Barry K.W."/>
            <person name="Bougher N.L."/>
            <person name="Buchanan P."/>
            <person name="Buyck B."/>
            <person name="Bense V."/>
            <person name="Catcheside P."/>
            <person name="Chovatia M."/>
            <person name="Cooper J."/>
            <person name="Damon W."/>
            <person name="Desjardin D."/>
            <person name="Finy P."/>
            <person name="Geml J."/>
            <person name="Haridas S."/>
            <person name="Hughes K."/>
            <person name="Justo A."/>
            <person name="Karasinski D."/>
            <person name="Kautmanova I."/>
            <person name="Kiss B."/>
            <person name="Kocsube S."/>
            <person name="Kotiranta H."/>
            <person name="LaButti K.M."/>
            <person name="Lechner B.E."/>
            <person name="Liimatainen K."/>
            <person name="Lipzen A."/>
            <person name="Lukacs Z."/>
            <person name="Mihaltcheva S."/>
            <person name="Morgado L.N."/>
            <person name="Niskanen T."/>
            <person name="Noordeloos M.E."/>
            <person name="Ohm R.A."/>
            <person name="Ortiz-Santana B."/>
            <person name="Ovrebo C."/>
            <person name="Racz N."/>
            <person name="Riley R."/>
            <person name="Savchenko A."/>
            <person name="Shiryaev A."/>
            <person name="Soop K."/>
            <person name="Spirin V."/>
            <person name="Szebenyi C."/>
            <person name="Tomsovsky M."/>
            <person name="Tulloss R.E."/>
            <person name="Uehling J."/>
            <person name="Grigoriev I.V."/>
            <person name="Vagvolgyi C."/>
            <person name="Papp T."/>
            <person name="Martin F.M."/>
            <person name="Miettinen O."/>
            <person name="Hibbett D.S."/>
            <person name="Nagy L.G."/>
        </authorList>
    </citation>
    <scope>NUCLEOTIDE SEQUENCE [LARGE SCALE GENOMIC DNA]</scope>
    <source>
        <strain evidence="2 3">CBS 962.96</strain>
    </source>
</reference>
<accession>A0A4S8L9U2</accession>
<dbReference type="AlphaFoldDB" id="A0A4S8L9U2"/>
<evidence type="ECO:0000313" key="2">
    <source>
        <dbReference type="EMBL" id="THU85547.1"/>
    </source>
</evidence>
<evidence type="ECO:0000256" key="1">
    <source>
        <dbReference type="SAM" id="MobiDB-lite"/>
    </source>
</evidence>
<proteinExistence type="predicted"/>
<evidence type="ECO:0000313" key="3">
    <source>
        <dbReference type="Proteomes" id="UP000297245"/>
    </source>
</evidence>
<feature type="compositionally biased region" description="Polar residues" evidence="1">
    <location>
        <begin position="140"/>
        <end position="153"/>
    </location>
</feature>
<feature type="compositionally biased region" description="Low complexity" evidence="1">
    <location>
        <begin position="104"/>
        <end position="116"/>
    </location>
</feature>
<sequence>MKLYQKELSSNSILNSTYLDDSGRVIYKVHTPNPNSLMGPGTTTVSKVVYSTKQDSCDTSPSFPVSHSKDGVAQRYRYPGALDKDSACDERRDETNTGGKGELPGRPLSSSPSLGLQMQHSKDSDSRVSTGDSQLLAGNANPNEHLSLQTPNQETEKRRYDGRDLPLEHITQFDWKVFKSSRLRFGDGREVLSRDFFRKESWGLNGR</sequence>
<feature type="region of interest" description="Disordered" evidence="1">
    <location>
        <begin position="54"/>
        <end position="159"/>
    </location>
</feature>
<gene>
    <name evidence="2" type="ORF">K435DRAFT_869167</name>
</gene>
<organism evidence="2 3">
    <name type="scientific">Dendrothele bispora (strain CBS 962.96)</name>
    <dbReference type="NCBI Taxonomy" id="1314807"/>
    <lineage>
        <taxon>Eukaryota</taxon>
        <taxon>Fungi</taxon>
        <taxon>Dikarya</taxon>
        <taxon>Basidiomycota</taxon>
        <taxon>Agaricomycotina</taxon>
        <taxon>Agaricomycetes</taxon>
        <taxon>Agaricomycetidae</taxon>
        <taxon>Agaricales</taxon>
        <taxon>Agaricales incertae sedis</taxon>
        <taxon>Dendrothele</taxon>
    </lineage>
</organism>
<keyword evidence="3" id="KW-1185">Reference proteome</keyword>
<dbReference type="EMBL" id="ML179541">
    <property type="protein sequence ID" value="THU85547.1"/>
    <property type="molecule type" value="Genomic_DNA"/>
</dbReference>